<name>A0A8X6I8G9_NEPPI</name>
<reference evidence="1" key="1">
    <citation type="submission" date="2020-08" db="EMBL/GenBank/DDBJ databases">
        <title>Multicomponent nature underlies the extraordinary mechanical properties of spider dragline silk.</title>
        <authorList>
            <person name="Kono N."/>
            <person name="Nakamura H."/>
            <person name="Mori M."/>
            <person name="Yoshida Y."/>
            <person name="Ohtoshi R."/>
            <person name="Malay A.D."/>
            <person name="Moran D.A.P."/>
            <person name="Tomita M."/>
            <person name="Numata K."/>
            <person name="Arakawa K."/>
        </authorList>
    </citation>
    <scope>NUCLEOTIDE SEQUENCE</scope>
</reference>
<dbReference type="EMBL" id="BMAW01042493">
    <property type="protein sequence ID" value="GFS34479.1"/>
    <property type="molecule type" value="Genomic_DNA"/>
</dbReference>
<dbReference type="AlphaFoldDB" id="A0A8X6I8G9"/>
<evidence type="ECO:0000313" key="1">
    <source>
        <dbReference type="EMBL" id="GFS34479.1"/>
    </source>
</evidence>
<keyword evidence="2" id="KW-1185">Reference proteome</keyword>
<protein>
    <submittedName>
        <fullName evidence="1">Uncharacterized protein</fullName>
    </submittedName>
</protein>
<gene>
    <name evidence="1" type="primary">NCL1_52615</name>
    <name evidence="1" type="ORF">NPIL_323331</name>
</gene>
<feature type="non-terminal residue" evidence="1">
    <location>
        <position position="194"/>
    </location>
</feature>
<dbReference type="Proteomes" id="UP000887013">
    <property type="component" value="Unassembled WGS sequence"/>
</dbReference>
<comment type="caution">
    <text evidence="1">The sequence shown here is derived from an EMBL/GenBank/DDBJ whole genome shotgun (WGS) entry which is preliminary data.</text>
</comment>
<dbReference type="OrthoDB" id="6435357at2759"/>
<accession>A0A8X6I8G9</accession>
<proteinExistence type="predicted"/>
<evidence type="ECO:0000313" key="2">
    <source>
        <dbReference type="Proteomes" id="UP000887013"/>
    </source>
</evidence>
<organism evidence="1 2">
    <name type="scientific">Nephila pilipes</name>
    <name type="common">Giant wood spider</name>
    <name type="synonym">Nephila maculata</name>
    <dbReference type="NCBI Taxonomy" id="299642"/>
    <lineage>
        <taxon>Eukaryota</taxon>
        <taxon>Metazoa</taxon>
        <taxon>Ecdysozoa</taxon>
        <taxon>Arthropoda</taxon>
        <taxon>Chelicerata</taxon>
        <taxon>Arachnida</taxon>
        <taxon>Araneae</taxon>
        <taxon>Araneomorphae</taxon>
        <taxon>Entelegynae</taxon>
        <taxon>Araneoidea</taxon>
        <taxon>Nephilidae</taxon>
        <taxon>Nephila</taxon>
    </lineage>
</organism>
<sequence length="194" mass="22610">MEHHRKLPEDGCLKPITSSFTNIPCNIMIIKVPDEWKKPGEMTYQLATYDRSIEGMEWPADRYVDKVFPNLPKVKTPKETRKKLVHLDKQAAADYVNKYRKESLATWSEYLKKSYADTDSLVQMNSEFAKSIPNLPKVKTLKESRSEVKRVSDTDFIKKRNRKCNKETDVNSSKYQKRKTELSADIDSLVRMNS</sequence>